<name>A0A0V8EER2_LACLL</name>
<dbReference type="EMBL" id="LKLW01000153">
    <property type="protein sequence ID" value="KSU24366.1"/>
    <property type="molecule type" value="Genomic_DNA"/>
</dbReference>
<evidence type="ECO:0000256" key="1">
    <source>
        <dbReference type="SAM" id="Phobius"/>
    </source>
</evidence>
<protein>
    <submittedName>
        <fullName evidence="2">Uncharacterized protein</fullName>
    </submittedName>
</protein>
<feature type="transmembrane region" description="Helical" evidence="1">
    <location>
        <begin position="169"/>
        <end position="187"/>
    </location>
</feature>
<sequence>MELKTKTKNKKIEYKKLVIDPLLNNLIEVNASILTIIFVLSFFFIPIEKPLIINIFYMLIMLSLFITSIFLNFKGAKEKKLSWMIFFIPEVIIFIFVFCFMLLYVKNKFFQFSLPNFVMYFVEKFLPIILTISFVFIAAIDLLLLGLIVYQFTSKNKKNSNVALKYDYIFYWLFSLILMIFFLSTFSQNTINITTALSSISLFILSEDYYELLEGKEKDEMTSEQRHDIKEKIFFNRLNIMLLSLSVLITVNISKFVNEFLEPNKVNKLLESIKFGTFSKSDFKIIVNGFLFILVLLVFRSGQKCFFKRFNEKRIKIKAQKYN</sequence>
<gene>
    <name evidence="2" type="ORF">N42_2474</name>
</gene>
<feature type="transmembrane region" description="Helical" evidence="1">
    <location>
        <begin position="193"/>
        <end position="213"/>
    </location>
</feature>
<dbReference type="PATRIC" id="fig|1360.116.peg.1623"/>
<keyword evidence="1" id="KW-1133">Transmembrane helix</keyword>
<dbReference type="AlphaFoldDB" id="A0A0V8EER2"/>
<evidence type="ECO:0000313" key="2">
    <source>
        <dbReference type="EMBL" id="KSU24366.1"/>
    </source>
</evidence>
<dbReference type="Proteomes" id="UP000052991">
    <property type="component" value="Unassembled WGS sequence"/>
</dbReference>
<feature type="transmembrane region" description="Helical" evidence="1">
    <location>
        <begin position="125"/>
        <end position="149"/>
    </location>
</feature>
<organism evidence="2 3">
    <name type="scientific">Lactococcus lactis subsp. lactis</name>
    <name type="common">Streptococcus lactis</name>
    <dbReference type="NCBI Taxonomy" id="1360"/>
    <lineage>
        <taxon>Bacteria</taxon>
        <taxon>Bacillati</taxon>
        <taxon>Bacillota</taxon>
        <taxon>Bacilli</taxon>
        <taxon>Lactobacillales</taxon>
        <taxon>Streptococcaceae</taxon>
        <taxon>Lactococcus</taxon>
    </lineage>
</organism>
<evidence type="ECO:0000313" key="3">
    <source>
        <dbReference type="Proteomes" id="UP000052991"/>
    </source>
</evidence>
<comment type="caution">
    <text evidence="2">The sequence shown here is derived from an EMBL/GenBank/DDBJ whole genome shotgun (WGS) entry which is preliminary data.</text>
</comment>
<proteinExistence type="predicted"/>
<feature type="transmembrane region" description="Helical" evidence="1">
    <location>
        <begin position="83"/>
        <end position="105"/>
    </location>
</feature>
<feature type="transmembrane region" description="Helical" evidence="1">
    <location>
        <begin position="283"/>
        <end position="299"/>
    </location>
</feature>
<keyword evidence="1" id="KW-0472">Membrane</keyword>
<reference evidence="3" key="1">
    <citation type="submission" date="2015-10" db="EMBL/GenBank/DDBJ databases">
        <title>Draft Genome Sequences of 11 Lactococcus lactis subspecies cremoris strains.</title>
        <authorList>
            <person name="Wels M."/>
            <person name="Backus L."/>
            <person name="Boekhorst J."/>
            <person name="Dijkstra A."/>
            <person name="Beerthuizen M."/>
            <person name="Kelly W."/>
            <person name="Siezen R."/>
            <person name="Bachmann H."/>
            <person name="Van Hijum S."/>
        </authorList>
    </citation>
    <scope>NUCLEOTIDE SEQUENCE [LARGE SCALE GENOMIC DNA]</scope>
    <source>
        <strain evidence="3">N42</strain>
    </source>
</reference>
<feature type="transmembrane region" description="Helical" evidence="1">
    <location>
        <begin position="234"/>
        <end position="253"/>
    </location>
</feature>
<feature type="transmembrane region" description="Helical" evidence="1">
    <location>
        <begin position="51"/>
        <end position="71"/>
    </location>
</feature>
<feature type="transmembrane region" description="Helical" evidence="1">
    <location>
        <begin position="21"/>
        <end position="45"/>
    </location>
</feature>
<accession>A0A0V8EER2</accession>
<dbReference type="RefSeq" id="WP_058213314.1">
    <property type="nucleotide sequence ID" value="NZ_LKLW01000153.1"/>
</dbReference>
<keyword evidence="1" id="KW-0812">Transmembrane</keyword>